<dbReference type="Pfam" id="PF13561">
    <property type="entry name" value="adh_short_C2"/>
    <property type="match status" value="1"/>
</dbReference>
<dbReference type="HOGENOM" id="CLU_010194_1_0_1"/>
<dbReference type="AlphaFoldDB" id="W9XVN6"/>
<organism evidence="4 5">
    <name type="scientific">Capronia epimyces CBS 606.96</name>
    <dbReference type="NCBI Taxonomy" id="1182542"/>
    <lineage>
        <taxon>Eukaryota</taxon>
        <taxon>Fungi</taxon>
        <taxon>Dikarya</taxon>
        <taxon>Ascomycota</taxon>
        <taxon>Pezizomycotina</taxon>
        <taxon>Eurotiomycetes</taxon>
        <taxon>Chaetothyriomycetidae</taxon>
        <taxon>Chaetothyriales</taxon>
        <taxon>Herpotrichiellaceae</taxon>
        <taxon>Capronia</taxon>
    </lineage>
</organism>
<dbReference type="InterPro" id="IPR036291">
    <property type="entry name" value="NAD(P)-bd_dom_sf"/>
</dbReference>
<evidence type="ECO:0000256" key="2">
    <source>
        <dbReference type="ARBA" id="ARBA00022857"/>
    </source>
</evidence>
<keyword evidence="3" id="KW-0560">Oxidoreductase</keyword>
<dbReference type="PRINTS" id="PR00080">
    <property type="entry name" value="SDRFAMILY"/>
</dbReference>
<proteinExistence type="inferred from homology"/>
<dbReference type="PANTHER" id="PTHR43180:SF63">
    <property type="entry name" value="DEHYDROGENASE_REDUCTASE FAMILY PROTEIN, PUTATIVE (AFU_ORTHOLOGUE AFUA_6G03520)-RELATED"/>
    <property type="match status" value="1"/>
</dbReference>
<dbReference type="GO" id="GO:0016491">
    <property type="term" value="F:oxidoreductase activity"/>
    <property type="evidence" value="ECO:0007669"/>
    <property type="project" value="UniProtKB-KW"/>
</dbReference>
<protein>
    <recommendedName>
        <fullName evidence="6">3-oxoacyl-[acyl-carrier protein] reductase</fullName>
    </recommendedName>
</protein>
<gene>
    <name evidence="4" type="ORF">A1O3_07676</name>
</gene>
<dbReference type="OrthoDB" id="1669814at2759"/>
<dbReference type="STRING" id="1182542.W9XVN6"/>
<evidence type="ECO:0000313" key="5">
    <source>
        <dbReference type="Proteomes" id="UP000019478"/>
    </source>
</evidence>
<keyword evidence="2" id="KW-0521">NADP</keyword>
<dbReference type="RefSeq" id="XP_007735973.1">
    <property type="nucleotide sequence ID" value="XM_007737783.1"/>
</dbReference>
<dbReference type="FunFam" id="3.40.50.720:FF:000084">
    <property type="entry name" value="Short-chain dehydrogenase reductase"/>
    <property type="match status" value="1"/>
</dbReference>
<comment type="caution">
    <text evidence="4">The sequence shown here is derived from an EMBL/GenBank/DDBJ whole genome shotgun (WGS) entry which is preliminary data.</text>
</comment>
<reference evidence="4 5" key="1">
    <citation type="submission" date="2013-03" db="EMBL/GenBank/DDBJ databases">
        <title>The Genome Sequence of Capronia epimyces CBS 606.96.</title>
        <authorList>
            <consortium name="The Broad Institute Genomics Platform"/>
            <person name="Cuomo C."/>
            <person name="de Hoog S."/>
            <person name="Gorbushina A."/>
            <person name="Walker B."/>
            <person name="Young S.K."/>
            <person name="Zeng Q."/>
            <person name="Gargeya S."/>
            <person name="Fitzgerald M."/>
            <person name="Haas B."/>
            <person name="Abouelleil A."/>
            <person name="Allen A.W."/>
            <person name="Alvarado L."/>
            <person name="Arachchi H.M."/>
            <person name="Berlin A.M."/>
            <person name="Chapman S.B."/>
            <person name="Gainer-Dewar J."/>
            <person name="Goldberg J."/>
            <person name="Griggs A."/>
            <person name="Gujja S."/>
            <person name="Hansen M."/>
            <person name="Howarth C."/>
            <person name="Imamovic A."/>
            <person name="Ireland A."/>
            <person name="Larimer J."/>
            <person name="McCowan C."/>
            <person name="Murphy C."/>
            <person name="Pearson M."/>
            <person name="Poon T.W."/>
            <person name="Priest M."/>
            <person name="Roberts A."/>
            <person name="Saif S."/>
            <person name="Shea T."/>
            <person name="Sisk P."/>
            <person name="Sykes S."/>
            <person name="Wortman J."/>
            <person name="Nusbaum C."/>
            <person name="Birren B."/>
        </authorList>
    </citation>
    <scope>NUCLEOTIDE SEQUENCE [LARGE SCALE GENOMIC DNA]</scope>
    <source>
        <strain evidence="4 5">CBS 606.96</strain>
    </source>
</reference>
<dbReference type="PANTHER" id="PTHR43180">
    <property type="entry name" value="3-OXOACYL-(ACYL-CARRIER-PROTEIN) REDUCTASE (AFU_ORTHOLOGUE AFUA_6G11210)"/>
    <property type="match status" value="1"/>
</dbReference>
<dbReference type="InterPro" id="IPR002347">
    <property type="entry name" value="SDR_fam"/>
</dbReference>
<name>W9XVN6_9EURO</name>
<dbReference type="SUPFAM" id="SSF51735">
    <property type="entry name" value="NAD(P)-binding Rossmann-fold domains"/>
    <property type="match status" value="1"/>
</dbReference>
<dbReference type="PROSITE" id="PS00061">
    <property type="entry name" value="ADH_SHORT"/>
    <property type="match status" value="1"/>
</dbReference>
<dbReference type="GeneID" id="19171773"/>
<evidence type="ECO:0000256" key="3">
    <source>
        <dbReference type="ARBA" id="ARBA00023002"/>
    </source>
</evidence>
<keyword evidence="5" id="KW-1185">Reference proteome</keyword>
<dbReference type="Proteomes" id="UP000019478">
    <property type="component" value="Unassembled WGS sequence"/>
</dbReference>
<comment type="similarity">
    <text evidence="1">Belongs to the short-chain dehydrogenases/reductases (SDR) family.</text>
</comment>
<evidence type="ECO:0000256" key="1">
    <source>
        <dbReference type="ARBA" id="ARBA00006484"/>
    </source>
</evidence>
<dbReference type="eggNOG" id="KOG0725">
    <property type="taxonomic scope" value="Eukaryota"/>
</dbReference>
<sequence>MASLANKVFAITGGASGMGLATGRQLAAAKARAVAIGDYNDQAFDEARKQLKAANPDVEVLTTKLNVADPAQVDAWIEEIVAKFGALDGAVNAAGVAQPVGARQSPTLLAETNEEWNRVIGVNLAGVFYSNRAQIKAMTSLEKRDRSIVNISSMASLLHGGDCYSYGVSKTGVAYLTTCIAKDVKQFGIRVNTISPSATRTPMLAQFFAGTAGAESITSAADTGGFNLVEADDIARTVLWLLSEDASQVFGVNLPVGDTVP</sequence>
<dbReference type="Gene3D" id="3.40.50.720">
    <property type="entry name" value="NAD(P)-binding Rossmann-like Domain"/>
    <property type="match status" value="1"/>
</dbReference>
<accession>W9XVN6</accession>
<evidence type="ECO:0008006" key="6">
    <source>
        <dbReference type="Google" id="ProtNLM"/>
    </source>
</evidence>
<dbReference type="CDD" id="cd05233">
    <property type="entry name" value="SDR_c"/>
    <property type="match status" value="1"/>
</dbReference>
<dbReference type="EMBL" id="AMGY01000006">
    <property type="protein sequence ID" value="EXJ81385.1"/>
    <property type="molecule type" value="Genomic_DNA"/>
</dbReference>
<evidence type="ECO:0000313" key="4">
    <source>
        <dbReference type="EMBL" id="EXJ81385.1"/>
    </source>
</evidence>
<dbReference type="InterPro" id="IPR020904">
    <property type="entry name" value="Sc_DH/Rdtase_CS"/>
</dbReference>
<dbReference type="PRINTS" id="PR00081">
    <property type="entry name" value="GDHRDH"/>
</dbReference>